<evidence type="ECO:0000256" key="3">
    <source>
        <dbReference type="ARBA" id="ARBA00012601"/>
    </source>
</evidence>
<feature type="chain" id="PRO_5040139348" description="Endoglucanase EG-II" evidence="14">
    <location>
        <begin position="20"/>
        <end position="373"/>
    </location>
</feature>
<feature type="signal peptide" evidence="14">
    <location>
        <begin position="1"/>
        <end position="19"/>
    </location>
</feature>
<evidence type="ECO:0000256" key="1">
    <source>
        <dbReference type="ARBA" id="ARBA00000966"/>
    </source>
</evidence>
<evidence type="ECO:0000256" key="2">
    <source>
        <dbReference type="ARBA" id="ARBA00005641"/>
    </source>
</evidence>
<accession>A0A9P4TVJ3</accession>
<feature type="domain" description="Glycoside hydrolase family 5" evidence="15">
    <location>
        <begin position="72"/>
        <end position="331"/>
    </location>
</feature>
<evidence type="ECO:0000256" key="9">
    <source>
        <dbReference type="ARBA" id="ARBA00023295"/>
    </source>
</evidence>
<keyword evidence="9 13" id="KW-0326">Glycosidase</keyword>
<gene>
    <name evidence="16" type="ORF">EJ08DRAFT_415022</name>
</gene>
<dbReference type="Proteomes" id="UP000800235">
    <property type="component" value="Unassembled WGS sequence"/>
</dbReference>
<dbReference type="InterPro" id="IPR018087">
    <property type="entry name" value="Glyco_hydro_5_CS"/>
</dbReference>
<evidence type="ECO:0000259" key="15">
    <source>
        <dbReference type="Pfam" id="PF00150"/>
    </source>
</evidence>
<evidence type="ECO:0000256" key="11">
    <source>
        <dbReference type="ARBA" id="ARBA00059691"/>
    </source>
</evidence>
<comment type="similarity">
    <text evidence="2 13">Belongs to the glycosyl hydrolase 5 (cellulase A) family.</text>
</comment>
<keyword evidence="5 13" id="KW-0378">Hydrolase</keyword>
<dbReference type="PANTHER" id="PTHR34142:SF5">
    <property type="entry name" value="CBM1 DOMAIN-CONTAINING PROTEIN"/>
    <property type="match status" value="1"/>
</dbReference>
<dbReference type="InterPro" id="IPR001547">
    <property type="entry name" value="Glyco_hydro_5"/>
</dbReference>
<evidence type="ECO:0000256" key="4">
    <source>
        <dbReference type="ARBA" id="ARBA00022729"/>
    </source>
</evidence>
<dbReference type="InterPro" id="IPR017853">
    <property type="entry name" value="GH"/>
</dbReference>
<protein>
    <recommendedName>
        <fullName evidence="12">Endoglucanase EG-II</fullName>
        <ecNumber evidence="3">3.2.1.4</ecNumber>
    </recommendedName>
</protein>
<keyword evidence="4 14" id="KW-0732">Signal</keyword>
<evidence type="ECO:0000256" key="14">
    <source>
        <dbReference type="SAM" id="SignalP"/>
    </source>
</evidence>
<dbReference type="PROSITE" id="PS00659">
    <property type="entry name" value="GLYCOSYL_HYDROL_F5"/>
    <property type="match status" value="1"/>
</dbReference>
<organism evidence="16 17">
    <name type="scientific">Tothia fuscella</name>
    <dbReference type="NCBI Taxonomy" id="1048955"/>
    <lineage>
        <taxon>Eukaryota</taxon>
        <taxon>Fungi</taxon>
        <taxon>Dikarya</taxon>
        <taxon>Ascomycota</taxon>
        <taxon>Pezizomycotina</taxon>
        <taxon>Dothideomycetes</taxon>
        <taxon>Pleosporomycetidae</taxon>
        <taxon>Venturiales</taxon>
        <taxon>Cylindrosympodiaceae</taxon>
        <taxon>Tothia</taxon>
    </lineage>
</organism>
<comment type="catalytic activity">
    <reaction evidence="1">
        <text>Endohydrolysis of (1-&gt;4)-beta-D-glucosidic linkages in cellulose, lichenin and cereal beta-D-glucans.</text>
        <dbReference type="EC" id="3.2.1.4"/>
    </reaction>
</comment>
<dbReference type="GO" id="GO:0008810">
    <property type="term" value="F:cellulase activity"/>
    <property type="evidence" value="ECO:0007669"/>
    <property type="project" value="UniProtKB-EC"/>
</dbReference>
<dbReference type="Pfam" id="PF00150">
    <property type="entry name" value="Cellulase"/>
    <property type="match status" value="1"/>
</dbReference>
<keyword evidence="17" id="KW-1185">Reference proteome</keyword>
<evidence type="ECO:0000256" key="6">
    <source>
        <dbReference type="ARBA" id="ARBA00023001"/>
    </source>
</evidence>
<dbReference type="FunFam" id="3.20.20.80:FF:000124">
    <property type="entry name" value="Exported cellulase"/>
    <property type="match status" value="1"/>
</dbReference>
<dbReference type="GO" id="GO:0030245">
    <property type="term" value="P:cellulose catabolic process"/>
    <property type="evidence" value="ECO:0007669"/>
    <property type="project" value="UniProtKB-KW"/>
</dbReference>
<proteinExistence type="inferred from homology"/>
<dbReference type="Gene3D" id="3.20.20.80">
    <property type="entry name" value="Glycosidases"/>
    <property type="match status" value="1"/>
</dbReference>
<dbReference type="AlphaFoldDB" id="A0A9P4TVJ3"/>
<evidence type="ECO:0000256" key="5">
    <source>
        <dbReference type="ARBA" id="ARBA00022801"/>
    </source>
</evidence>
<dbReference type="SUPFAM" id="SSF51445">
    <property type="entry name" value="(Trans)glycosidases"/>
    <property type="match status" value="1"/>
</dbReference>
<keyword evidence="10" id="KW-0624">Polysaccharide degradation</keyword>
<evidence type="ECO:0000256" key="10">
    <source>
        <dbReference type="ARBA" id="ARBA00023326"/>
    </source>
</evidence>
<reference evidence="16" key="1">
    <citation type="journal article" date="2020" name="Stud. Mycol.">
        <title>101 Dothideomycetes genomes: a test case for predicting lifestyles and emergence of pathogens.</title>
        <authorList>
            <person name="Haridas S."/>
            <person name="Albert R."/>
            <person name="Binder M."/>
            <person name="Bloem J."/>
            <person name="Labutti K."/>
            <person name="Salamov A."/>
            <person name="Andreopoulos B."/>
            <person name="Baker S."/>
            <person name="Barry K."/>
            <person name="Bills G."/>
            <person name="Bluhm B."/>
            <person name="Cannon C."/>
            <person name="Castanera R."/>
            <person name="Culley D."/>
            <person name="Daum C."/>
            <person name="Ezra D."/>
            <person name="Gonzalez J."/>
            <person name="Henrissat B."/>
            <person name="Kuo A."/>
            <person name="Liang C."/>
            <person name="Lipzen A."/>
            <person name="Lutzoni F."/>
            <person name="Magnuson J."/>
            <person name="Mondo S."/>
            <person name="Nolan M."/>
            <person name="Ohm R."/>
            <person name="Pangilinan J."/>
            <person name="Park H.-J."/>
            <person name="Ramirez L."/>
            <person name="Alfaro M."/>
            <person name="Sun H."/>
            <person name="Tritt A."/>
            <person name="Yoshinaga Y."/>
            <person name="Zwiers L.-H."/>
            <person name="Turgeon B."/>
            <person name="Goodwin S."/>
            <person name="Spatafora J."/>
            <person name="Crous P."/>
            <person name="Grigoriev I."/>
        </authorList>
    </citation>
    <scope>NUCLEOTIDE SEQUENCE</scope>
    <source>
        <strain evidence="16">CBS 130266</strain>
    </source>
</reference>
<dbReference type="EMBL" id="MU007075">
    <property type="protein sequence ID" value="KAF2424390.1"/>
    <property type="molecule type" value="Genomic_DNA"/>
</dbReference>
<evidence type="ECO:0000256" key="13">
    <source>
        <dbReference type="RuleBase" id="RU361153"/>
    </source>
</evidence>
<dbReference type="EC" id="3.2.1.4" evidence="3"/>
<keyword evidence="7" id="KW-0119">Carbohydrate metabolism</keyword>
<evidence type="ECO:0000256" key="12">
    <source>
        <dbReference type="ARBA" id="ARBA00074271"/>
    </source>
</evidence>
<keyword evidence="6" id="KW-0136">Cellulose degradation</keyword>
<keyword evidence="8" id="KW-0873">Pyrrolidone carboxylic acid</keyword>
<evidence type="ECO:0000256" key="8">
    <source>
        <dbReference type="ARBA" id="ARBA00023283"/>
    </source>
</evidence>
<name>A0A9P4TVJ3_9PEZI</name>
<evidence type="ECO:0000313" key="17">
    <source>
        <dbReference type="Proteomes" id="UP000800235"/>
    </source>
</evidence>
<comment type="caution">
    <text evidence="16">The sequence shown here is derived from an EMBL/GenBank/DDBJ whole genome shotgun (WGS) entry which is preliminary data.</text>
</comment>
<dbReference type="PANTHER" id="PTHR34142">
    <property type="entry name" value="ENDO-BETA-1,4-GLUCANASE A"/>
    <property type="match status" value="1"/>
</dbReference>
<evidence type="ECO:0000313" key="16">
    <source>
        <dbReference type="EMBL" id="KAF2424390.1"/>
    </source>
</evidence>
<comment type="function">
    <text evidence="11">Endoglucanase (EG) that cleaves the internal beta-1,4-glucosidic bonds in cellulose. The degradation of cellulose involves an interplay between different cellulolytic enzymes. Hydrolysis starts with EGs, which cut internal glycosidic linkages to reduce the polymerization degree of the substrate and creates new chain ends for exocellobiohydrolases (CBHs). The CBH release the disaccharide cellobiose from the non-reducing end of the cellulose polymer chain. Finally, beta-1,4-glucosidases hydrolyze the cellobiose and other short cello-oligosaccharides into glucose units.</text>
</comment>
<evidence type="ECO:0000256" key="7">
    <source>
        <dbReference type="ARBA" id="ARBA00023277"/>
    </source>
</evidence>
<dbReference type="OrthoDB" id="5823761at2759"/>
<sequence>MKTLSYLLGVTSYTALSSALPQGVPIPPISDPIPPAGPLASRVRFAGTNIAGFDFGCGIDGTCDTTKAFDVAGKSNGIQQMQHFVKDDGLNAFRLPVSWQFLVNNKLGAPLDATNLATYDQLVQGCVTSGAAMCIIDIHNYARWNNMIIAQTPGGPTNEQLASLWSQLATKYKDQPQVAFDIMNEPHDIPDLKAWGHSSQVAVTAIRNAGAKQTILLPGTNFASAELFISSGSADVLSRVTNPGGGIDGLVYNVHKYLDADNSGTNAECAKNNIDTAFKPLAAYLRTNQRMAMLTETGGGPNAQSCMAMLCQQNDFINANADVYLGVVSWAAGGFDQNYVITQTPKMVGTSFLDQPLVTMCTVNKFRGVKGWA</sequence>